<dbReference type="InterPro" id="IPR016177">
    <property type="entry name" value="DNA-bd_dom_sf"/>
</dbReference>
<keyword evidence="5" id="KW-0010">Activator</keyword>
<organism evidence="11 12">
    <name type="scientific">Carex littledalei</name>
    <dbReference type="NCBI Taxonomy" id="544730"/>
    <lineage>
        <taxon>Eukaryota</taxon>
        <taxon>Viridiplantae</taxon>
        <taxon>Streptophyta</taxon>
        <taxon>Embryophyta</taxon>
        <taxon>Tracheophyta</taxon>
        <taxon>Spermatophyta</taxon>
        <taxon>Magnoliopsida</taxon>
        <taxon>Liliopsida</taxon>
        <taxon>Poales</taxon>
        <taxon>Cyperaceae</taxon>
        <taxon>Cyperoideae</taxon>
        <taxon>Cariceae</taxon>
        <taxon>Carex</taxon>
        <taxon>Carex subgen. Euthyceras</taxon>
    </lineage>
</organism>
<feature type="domain" description="AP2/ERF" evidence="10">
    <location>
        <begin position="62"/>
        <end position="119"/>
    </location>
</feature>
<dbReference type="InterPro" id="IPR001471">
    <property type="entry name" value="AP2/ERF_dom"/>
</dbReference>
<keyword evidence="4" id="KW-0238">DNA-binding</keyword>
<dbReference type="GO" id="GO:0005634">
    <property type="term" value="C:nucleus"/>
    <property type="evidence" value="ECO:0007669"/>
    <property type="project" value="UniProtKB-SubCell"/>
</dbReference>
<dbReference type="Pfam" id="PF00847">
    <property type="entry name" value="AP2"/>
    <property type="match status" value="1"/>
</dbReference>
<feature type="region of interest" description="Disordered" evidence="9">
    <location>
        <begin position="1"/>
        <end position="58"/>
    </location>
</feature>
<dbReference type="EMBL" id="SWLB01000013">
    <property type="protein sequence ID" value="KAF3330460.1"/>
    <property type="molecule type" value="Genomic_DNA"/>
</dbReference>
<keyword evidence="7" id="KW-0539">Nucleus</keyword>
<evidence type="ECO:0000256" key="8">
    <source>
        <dbReference type="ARBA" id="ARBA00024343"/>
    </source>
</evidence>
<evidence type="ECO:0000256" key="9">
    <source>
        <dbReference type="SAM" id="MobiDB-lite"/>
    </source>
</evidence>
<feature type="compositionally biased region" description="Low complexity" evidence="9">
    <location>
        <begin position="126"/>
        <end position="136"/>
    </location>
</feature>
<evidence type="ECO:0000256" key="2">
    <source>
        <dbReference type="ARBA" id="ARBA00023015"/>
    </source>
</evidence>
<evidence type="ECO:0000313" key="11">
    <source>
        <dbReference type="EMBL" id="KAF3330460.1"/>
    </source>
</evidence>
<sequence>MDQRVIESCPKKKQRRSRNSVEEKIQKWKAAESARPTRKAPAKGSKKGCMRGKGGPENSQCKYRGVRQRVWGKWVAEIREPNRGDRLWLGTFPTAIQAAQAYDEAARAMYGSVAILNFFPDLPNGTSTSCESTTTTANRSEDVIKGEGGVDVSKQDSLRVDSSPKEQQQPLLEVKEDQQGMEGLNPATFDQLEPIEKLLIDHDGFAVDEMLKMMDEDPKNEGLKNAGIGLEDFASGFQFLSPTAVNYDSIDFELEGLLNPQEPPVWFMD</sequence>
<evidence type="ECO:0000259" key="10">
    <source>
        <dbReference type="PROSITE" id="PS51032"/>
    </source>
</evidence>
<dbReference type="PRINTS" id="PR00367">
    <property type="entry name" value="ETHRSPELEMNT"/>
</dbReference>
<evidence type="ECO:0000256" key="5">
    <source>
        <dbReference type="ARBA" id="ARBA00023159"/>
    </source>
</evidence>
<dbReference type="PROSITE" id="PS51032">
    <property type="entry name" value="AP2_ERF"/>
    <property type="match status" value="1"/>
</dbReference>
<comment type="subcellular location">
    <subcellularLocation>
        <location evidence="1">Nucleus</location>
    </subcellularLocation>
</comment>
<dbReference type="FunFam" id="3.30.730.10:FF:000001">
    <property type="entry name" value="Ethylene-responsive transcription factor 2"/>
    <property type="match status" value="1"/>
</dbReference>
<dbReference type="PANTHER" id="PTHR31241:SF62">
    <property type="entry name" value="DEHYDRATION-RESPONSIVE ELEMENT-BINDING PROTEIN 2D"/>
    <property type="match status" value="1"/>
</dbReference>
<dbReference type="InterPro" id="IPR036955">
    <property type="entry name" value="AP2/ERF_dom_sf"/>
</dbReference>
<evidence type="ECO:0000256" key="4">
    <source>
        <dbReference type="ARBA" id="ARBA00023125"/>
    </source>
</evidence>
<name>A0A833QQ11_9POAL</name>
<evidence type="ECO:0000256" key="6">
    <source>
        <dbReference type="ARBA" id="ARBA00023163"/>
    </source>
</evidence>
<dbReference type="GO" id="GO:0003700">
    <property type="term" value="F:DNA-binding transcription factor activity"/>
    <property type="evidence" value="ECO:0007669"/>
    <property type="project" value="InterPro"/>
</dbReference>
<dbReference type="GO" id="GO:0045893">
    <property type="term" value="P:positive regulation of DNA-templated transcription"/>
    <property type="evidence" value="ECO:0007669"/>
    <property type="project" value="TreeGrafter"/>
</dbReference>
<feature type="region of interest" description="Disordered" evidence="9">
    <location>
        <begin position="126"/>
        <end position="169"/>
    </location>
</feature>
<keyword evidence="3" id="KW-0346">Stress response</keyword>
<evidence type="ECO:0000256" key="7">
    <source>
        <dbReference type="ARBA" id="ARBA00023242"/>
    </source>
</evidence>
<keyword evidence="2" id="KW-0805">Transcription regulation</keyword>
<feature type="compositionally biased region" description="Basic and acidic residues" evidence="9">
    <location>
        <begin position="19"/>
        <end position="32"/>
    </location>
</feature>
<feature type="compositionally biased region" description="Basic residues" evidence="9">
    <location>
        <begin position="36"/>
        <end position="50"/>
    </location>
</feature>
<protein>
    <submittedName>
        <fullName evidence="11">Dehydration-responsive element binding protein 2A</fullName>
    </submittedName>
</protein>
<accession>A0A833QQ11</accession>
<feature type="compositionally biased region" description="Basic and acidic residues" evidence="9">
    <location>
        <begin position="153"/>
        <end position="164"/>
    </location>
</feature>
<evidence type="ECO:0000256" key="1">
    <source>
        <dbReference type="ARBA" id="ARBA00004123"/>
    </source>
</evidence>
<reference evidence="11" key="1">
    <citation type="submission" date="2020-01" db="EMBL/GenBank/DDBJ databases">
        <title>Genome sequence of Kobresia littledalei, the first chromosome-level genome in the family Cyperaceae.</title>
        <authorList>
            <person name="Qu G."/>
        </authorList>
    </citation>
    <scope>NUCLEOTIDE SEQUENCE</scope>
    <source>
        <strain evidence="11">C.B.Clarke</strain>
        <tissue evidence="11">Leaf</tissue>
    </source>
</reference>
<dbReference type="PANTHER" id="PTHR31241">
    <property type="entry name" value="DEHYDRATION-RESPONSIVE ELEMENT-BINDING PROTEIN 2C"/>
    <property type="match status" value="1"/>
</dbReference>
<dbReference type="SUPFAM" id="SSF54171">
    <property type="entry name" value="DNA-binding domain"/>
    <property type="match status" value="1"/>
</dbReference>
<proteinExistence type="inferred from homology"/>
<evidence type="ECO:0000313" key="12">
    <source>
        <dbReference type="Proteomes" id="UP000623129"/>
    </source>
</evidence>
<comment type="caution">
    <text evidence="11">The sequence shown here is derived from an EMBL/GenBank/DDBJ whole genome shotgun (WGS) entry which is preliminary data.</text>
</comment>
<evidence type="ECO:0000256" key="3">
    <source>
        <dbReference type="ARBA" id="ARBA00023016"/>
    </source>
</evidence>
<dbReference type="AlphaFoldDB" id="A0A833QQ11"/>
<gene>
    <name evidence="11" type="ORF">FCM35_KLT03814</name>
</gene>
<dbReference type="GO" id="GO:0006950">
    <property type="term" value="P:response to stress"/>
    <property type="evidence" value="ECO:0007669"/>
    <property type="project" value="TreeGrafter"/>
</dbReference>
<keyword evidence="6" id="KW-0804">Transcription</keyword>
<dbReference type="GO" id="GO:0000976">
    <property type="term" value="F:transcription cis-regulatory region binding"/>
    <property type="evidence" value="ECO:0007669"/>
    <property type="project" value="TreeGrafter"/>
</dbReference>
<dbReference type="SMART" id="SM00380">
    <property type="entry name" value="AP2"/>
    <property type="match status" value="1"/>
</dbReference>
<comment type="similarity">
    <text evidence="8">Belongs to the AP2/ERF transcription factor family. ERF subfamily.</text>
</comment>
<keyword evidence="12" id="KW-1185">Reference proteome</keyword>
<dbReference type="CDD" id="cd00018">
    <property type="entry name" value="AP2"/>
    <property type="match status" value="1"/>
</dbReference>
<dbReference type="Proteomes" id="UP000623129">
    <property type="component" value="Unassembled WGS sequence"/>
</dbReference>
<dbReference type="OrthoDB" id="550883at2759"/>
<dbReference type="Gene3D" id="3.30.730.10">
    <property type="entry name" value="AP2/ERF domain"/>
    <property type="match status" value="1"/>
</dbReference>